<dbReference type="SUPFAM" id="SSF81593">
    <property type="entry name" value="Nucleotidyltransferase substrate binding subunit/domain"/>
    <property type="match status" value="1"/>
</dbReference>
<reference evidence="3" key="1">
    <citation type="submission" date="2015-01" db="EMBL/GenBank/DDBJ databases">
        <authorList>
            <person name="Paterson Steve"/>
        </authorList>
    </citation>
    <scope>NUCLEOTIDE SEQUENCE [LARGE SCALE GENOMIC DNA]</scope>
    <source>
        <strain evidence="3">OBR1</strain>
    </source>
</reference>
<reference evidence="1" key="2">
    <citation type="submission" date="2015-01" db="EMBL/GenBank/DDBJ databases">
        <authorList>
            <person name="Xiang T."/>
            <person name="Song Y."/>
            <person name="Huang L."/>
            <person name="Wang B."/>
            <person name="Wu P."/>
        </authorList>
    </citation>
    <scope>NUCLEOTIDE SEQUENCE [LARGE SCALE GENOMIC DNA]</scope>
    <source>
        <strain evidence="1">OBR1</strain>
    </source>
</reference>
<organism evidence="1 3">
    <name type="scientific">Brenneria goodwinii</name>
    <dbReference type="NCBI Taxonomy" id="1109412"/>
    <lineage>
        <taxon>Bacteria</taxon>
        <taxon>Pseudomonadati</taxon>
        <taxon>Pseudomonadota</taxon>
        <taxon>Gammaproteobacteria</taxon>
        <taxon>Enterobacterales</taxon>
        <taxon>Pectobacteriaceae</taxon>
        <taxon>Brenneria</taxon>
    </lineage>
</organism>
<reference evidence="2 4" key="3">
    <citation type="submission" date="2016-09" db="EMBL/GenBank/DDBJ databases">
        <authorList>
            <person name="Doonan J."/>
            <person name="Pachebat J.A."/>
            <person name="Golyshin P.N."/>
            <person name="Denman S."/>
            <person name="Mcdonald J.E."/>
        </authorList>
    </citation>
    <scope>NUCLEOTIDE SEQUENCE [LARGE SCALE GENOMIC DNA]</scope>
    <source>
        <strain evidence="2 4">FRB141</strain>
    </source>
</reference>
<evidence type="ECO:0000313" key="1">
    <source>
        <dbReference type="EMBL" id="CPR17282.1"/>
    </source>
</evidence>
<dbReference type="KEGG" id="bgj:AWC36_00305"/>
<dbReference type="OrthoDB" id="2611871at2"/>
<protein>
    <recommendedName>
        <fullName evidence="5">HEPN domain-containing protein</fullName>
    </recommendedName>
</protein>
<evidence type="ECO:0000313" key="3">
    <source>
        <dbReference type="Proteomes" id="UP000044377"/>
    </source>
</evidence>
<evidence type="ECO:0000313" key="4">
    <source>
        <dbReference type="Proteomes" id="UP000285972"/>
    </source>
</evidence>
<keyword evidence="3" id="KW-1185">Reference proteome</keyword>
<dbReference type="STRING" id="1109412.BN1221_02552"/>
<dbReference type="AlphaFoldDB" id="A0A0G4JW03"/>
<evidence type="ECO:0008006" key="5">
    <source>
        <dbReference type="Google" id="ProtNLM"/>
    </source>
</evidence>
<dbReference type="Proteomes" id="UP000285972">
    <property type="component" value="Unassembled WGS sequence"/>
</dbReference>
<dbReference type="EMBL" id="CGIG01000001">
    <property type="protein sequence ID" value="CPR17282.1"/>
    <property type="molecule type" value="Genomic_DNA"/>
</dbReference>
<dbReference type="EMBL" id="MJLX01000029">
    <property type="protein sequence ID" value="RLM23290.1"/>
    <property type="molecule type" value="Genomic_DNA"/>
</dbReference>
<evidence type="ECO:0000313" key="2">
    <source>
        <dbReference type="EMBL" id="RLM23290.1"/>
    </source>
</evidence>
<dbReference type="Proteomes" id="UP000044377">
    <property type="component" value="Unassembled WGS sequence"/>
</dbReference>
<sequence length="134" mass="15004">MSKYIFETDEKRFTRCYQDAQCYHRRAELFAGQQQSPSLVFNVAAIAVENYLIALCARYGEMPFNHNYSSLLASVNEAMPEPLSPALCDGIRYLDNIFGICSVDNYHHGAPDSKDKEAILAICNALSMQLKAVA</sequence>
<name>A0A0G4JW03_9GAMM</name>
<gene>
    <name evidence="2" type="ORF">BIY26_11905</name>
    <name evidence="1" type="ORF">BN1221_02552</name>
</gene>
<accession>A0A0G4JW03</accession>
<dbReference type="GeneID" id="70905209"/>
<proteinExistence type="predicted"/>
<dbReference type="RefSeq" id="WP_048637601.1">
    <property type="nucleotide sequence ID" value="NZ_CGIG01000001.1"/>
</dbReference>